<evidence type="ECO:0000256" key="4">
    <source>
        <dbReference type="ARBA" id="ARBA00022692"/>
    </source>
</evidence>
<evidence type="ECO:0000256" key="2">
    <source>
        <dbReference type="ARBA" id="ARBA00022448"/>
    </source>
</evidence>
<dbReference type="InterPro" id="IPR000515">
    <property type="entry name" value="MetI-like"/>
</dbReference>
<comment type="subcellular location">
    <subcellularLocation>
        <location evidence="1 7">Cell membrane</location>
        <topology evidence="1 7">Multi-pass membrane protein</topology>
    </subcellularLocation>
</comment>
<keyword evidence="6 7" id="KW-0472">Membrane</keyword>
<dbReference type="InterPro" id="IPR035906">
    <property type="entry name" value="MetI-like_sf"/>
</dbReference>
<proteinExistence type="inferred from homology"/>
<keyword evidence="2 7" id="KW-0813">Transport</keyword>
<reference evidence="9 10" key="1">
    <citation type="submission" date="2015-09" db="EMBL/GenBank/DDBJ databases">
        <title>A metagenomics-based metabolic model of nitrate-dependent anaerobic oxidation of methane by Methanoperedens-like archaea.</title>
        <authorList>
            <person name="Arshad A."/>
            <person name="Speth D.R."/>
            <person name="De Graaf R.M."/>
            <person name="Op Den Camp H.J."/>
            <person name="Jetten M.S."/>
            <person name="Welte C.U."/>
        </authorList>
    </citation>
    <scope>NUCLEOTIDE SEQUENCE [LARGE SCALE GENOMIC DNA]</scope>
</reference>
<dbReference type="Pfam" id="PF00528">
    <property type="entry name" value="BPD_transp_1"/>
    <property type="match status" value="1"/>
</dbReference>
<evidence type="ECO:0000256" key="6">
    <source>
        <dbReference type="ARBA" id="ARBA00023136"/>
    </source>
</evidence>
<evidence type="ECO:0000313" key="9">
    <source>
        <dbReference type="EMBL" id="KPQ41328.1"/>
    </source>
</evidence>
<dbReference type="SUPFAM" id="SSF161098">
    <property type="entry name" value="MetI-like"/>
    <property type="match status" value="1"/>
</dbReference>
<comment type="caution">
    <text evidence="9">The sequence shown here is derived from an EMBL/GenBank/DDBJ whole genome shotgun (WGS) entry which is preliminary data.</text>
</comment>
<feature type="domain" description="ABC transmembrane type-1" evidence="8">
    <location>
        <begin position="77"/>
        <end position="256"/>
    </location>
</feature>
<dbReference type="PATRIC" id="fig|1719120.3.peg.4498"/>
<protein>
    <submittedName>
        <fullName evidence="9">Sulfonate ABC transporter, permease protein</fullName>
    </submittedName>
</protein>
<dbReference type="CDD" id="cd06261">
    <property type="entry name" value="TM_PBP2"/>
    <property type="match status" value="1"/>
</dbReference>
<dbReference type="PANTHER" id="PTHR30151">
    <property type="entry name" value="ALKANE SULFONATE ABC TRANSPORTER-RELATED, MEMBRANE SUBUNIT"/>
    <property type="match status" value="1"/>
</dbReference>
<sequence length="268" mass="29488">MKFETGKRGLLINILSLIVFTLVWQILVILARNDIFNIPFIRLRDIPTPVETWYALAGSMFTRIYGPSFTYGIINHVYASLVRVIEGGIIAFIIGVPVGIGVGYSKFLGNLFNPIIEIVRNMPPMAWIPLSVFIFVSGGSIFIVFIGVVFPIILNTIQGVKSTDTRLIDAAKTLGASESMIVKKVVIPSALPSIMTGLRIGLGVGWMAIVAAEMVIKSPVGLGYFIWNMGDLGRYSEMVAGMIVIGVIGYIMNISILLLQRRYINWVD</sequence>
<feature type="transmembrane region" description="Helical" evidence="7">
    <location>
        <begin position="125"/>
        <end position="154"/>
    </location>
</feature>
<feature type="transmembrane region" description="Helical" evidence="7">
    <location>
        <begin position="81"/>
        <end position="105"/>
    </location>
</feature>
<keyword evidence="5 7" id="KW-1133">Transmembrane helix</keyword>
<dbReference type="EMBL" id="LKCM01000373">
    <property type="protein sequence ID" value="KPQ41328.1"/>
    <property type="molecule type" value="Genomic_DNA"/>
</dbReference>
<accession>A0A0P7ZA72</accession>
<dbReference type="Gene3D" id="1.10.3720.10">
    <property type="entry name" value="MetI-like"/>
    <property type="match status" value="1"/>
</dbReference>
<evidence type="ECO:0000259" key="8">
    <source>
        <dbReference type="PROSITE" id="PS50928"/>
    </source>
</evidence>
<organism evidence="9 10">
    <name type="scientific">Candidatus Methanoperedens nitratireducens</name>
    <dbReference type="NCBI Taxonomy" id="1392998"/>
    <lineage>
        <taxon>Archaea</taxon>
        <taxon>Methanobacteriati</taxon>
        <taxon>Methanobacteriota</taxon>
        <taxon>Stenosarchaea group</taxon>
        <taxon>Methanomicrobia</taxon>
        <taxon>Methanosarcinales</taxon>
        <taxon>ANME-2 cluster</taxon>
        <taxon>Candidatus Methanoperedentaceae</taxon>
        <taxon>Candidatus Methanoperedens</taxon>
    </lineage>
</organism>
<keyword evidence="4 7" id="KW-0812">Transmembrane</keyword>
<dbReference type="GO" id="GO:0055085">
    <property type="term" value="P:transmembrane transport"/>
    <property type="evidence" value="ECO:0007669"/>
    <property type="project" value="InterPro"/>
</dbReference>
<gene>
    <name evidence="9" type="ORF">MPEBLZ_04124</name>
</gene>
<evidence type="ECO:0000256" key="1">
    <source>
        <dbReference type="ARBA" id="ARBA00004651"/>
    </source>
</evidence>
<evidence type="ECO:0000313" key="10">
    <source>
        <dbReference type="Proteomes" id="UP000050360"/>
    </source>
</evidence>
<dbReference type="PANTHER" id="PTHR30151:SF0">
    <property type="entry name" value="ABC TRANSPORTER PERMEASE PROTEIN MJ0413-RELATED"/>
    <property type="match status" value="1"/>
</dbReference>
<feature type="transmembrane region" description="Helical" evidence="7">
    <location>
        <begin position="12"/>
        <end position="32"/>
    </location>
</feature>
<name>A0A0P7ZA72_9EURY</name>
<evidence type="ECO:0000256" key="5">
    <source>
        <dbReference type="ARBA" id="ARBA00022989"/>
    </source>
</evidence>
<evidence type="ECO:0000256" key="3">
    <source>
        <dbReference type="ARBA" id="ARBA00022475"/>
    </source>
</evidence>
<feature type="transmembrane region" description="Helical" evidence="7">
    <location>
        <begin position="204"/>
        <end position="227"/>
    </location>
</feature>
<feature type="transmembrane region" description="Helical" evidence="7">
    <location>
        <begin position="52"/>
        <end position="74"/>
    </location>
</feature>
<comment type="similarity">
    <text evidence="7">Belongs to the binding-protein-dependent transport system permease family.</text>
</comment>
<dbReference type="GO" id="GO:0005886">
    <property type="term" value="C:plasma membrane"/>
    <property type="evidence" value="ECO:0007669"/>
    <property type="project" value="UniProtKB-SubCell"/>
</dbReference>
<dbReference type="PROSITE" id="PS50928">
    <property type="entry name" value="ABC_TM1"/>
    <property type="match status" value="1"/>
</dbReference>
<keyword evidence="3" id="KW-1003">Cell membrane</keyword>
<evidence type="ECO:0000256" key="7">
    <source>
        <dbReference type="RuleBase" id="RU363032"/>
    </source>
</evidence>
<feature type="transmembrane region" description="Helical" evidence="7">
    <location>
        <begin position="239"/>
        <end position="259"/>
    </location>
</feature>
<dbReference type="AlphaFoldDB" id="A0A0P7ZA72"/>
<dbReference type="Proteomes" id="UP000050360">
    <property type="component" value="Unassembled WGS sequence"/>
</dbReference>